<evidence type="ECO:0000313" key="9">
    <source>
        <dbReference type="EMBL" id="KAI5443516.1"/>
    </source>
</evidence>
<dbReference type="Gene3D" id="1.10.287.1970">
    <property type="match status" value="1"/>
</dbReference>
<evidence type="ECO:0000256" key="3">
    <source>
        <dbReference type="ARBA" id="ARBA00022576"/>
    </source>
</evidence>
<feature type="compositionally biased region" description="Low complexity" evidence="7">
    <location>
        <begin position="47"/>
        <end position="72"/>
    </location>
</feature>
<dbReference type="EMBL" id="JAMSHJ010000001">
    <property type="protein sequence ID" value="KAI5443516.1"/>
    <property type="molecule type" value="Genomic_DNA"/>
</dbReference>
<dbReference type="PANTHER" id="PTHR36793">
    <property type="entry name" value="RIBOSOMAL RNA SMALL SUBUNIT METHYLTRANSFERASE J"/>
    <property type="match status" value="1"/>
</dbReference>
<accession>A0A9D5BH60</accession>
<comment type="cofactor">
    <cofactor evidence="1">
        <name>pyridoxal 5'-phosphate</name>
        <dbReference type="ChEBI" id="CHEBI:597326"/>
    </cofactor>
</comment>
<dbReference type="GO" id="GO:0008483">
    <property type="term" value="F:transaminase activity"/>
    <property type="evidence" value="ECO:0007669"/>
    <property type="project" value="UniProtKB-KW"/>
</dbReference>
<organism evidence="9 10">
    <name type="scientific">Pisum sativum</name>
    <name type="common">Garden pea</name>
    <name type="synonym">Lathyrus oleraceus</name>
    <dbReference type="NCBI Taxonomy" id="3888"/>
    <lineage>
        <taxon>Eukaryota</taxon>
        <taxon>Viridiplantae</taxon>
        <taxon>Streptophyta</taxon>
        <taxon>Embryophyta</taxon>
        <taxon>Tracheophyta</taxon>
        <taxon>Spermatophyta</taxon>
        <taxon>Magnoliopsida</taxon>
        <taxon>eudicotyledons</taxon>
        <taxon>Gunneridae</taxon>
        <taxon>Pentapetalae</taxon>
        <taxon>rosids</taxon>
        <taxon>fabids</taxon>
        <taxon>Fabales</taxon>
        <taxon>Fabaceae</taxon>
        <taxon>Papilionoideae</taxon>
        <taxon>50 kb inversion clade</taxon>
        <taxon>NPAAA clade</taxon>
        <taxon>Hologalegina</taxon>
        <taxon>IRL clade</taxon>
        <taxon>Fabeae</taxon>
        <taxon>Lathyrus</taxon>
    </lineage>
</organism>
<name>A0A9D5BH60_PEA</name>
<evidence type="ECO:0000256" key="8">
    <source>
        <dbReference type="SAM" id="Phobius"/>
    </source>
</evidence>
<dbReference type="GO" id="GO:0009941">
    <property type="term" value="C:chloroplast envelope"/>
    <property type="evidence" value="ECO:0007669"/>
    <property type="project" value="TreeGrafter"/>
</dbReference>
<dbReference type="GO" id="GO:0009535">
    <property type="term" value="C:chloroplast thylakoid membrane"/>
    <property type="evidence" value="ECO:0007669"/>
    <property type="project" value="TreeGrafter"/>
</dbReference>
<keyword evidence="4" id="KW-0808">Transferase</keyword>
<comment type="similarity">
    <text evidence="6">Belongs to the class-I pyridoxal-phosphate-dependent aminotransferase family. Alanine aminotransferase subfamily.</text>
</comment>
<dbReference type="Proteomes" id="UP001058974">
    <property type="component" value="Chromosome 1"/>
</dbReference>
<evidence type="ECO:0000256" key="1">
    <source>
        <dbReference type="ARBA" id="ARBA00001933"/>
    </source>
</evidence>
<evidence type="ECO:0000256" key="2">
    <source>
        <dbReference type="ARBA" id="ARBA00011738"/>
    </source>
</evidence>
<protein>
    <submittedName>
        <fullName evidence="9">Uncharacterized protein</fullName>
    </submittedName>
</protein>
<evidence type="ECO:0000256" key="5">
    <source>
        <dbReference type="ARBA" id="ARBA00022898"/>
    </source>
</evidence>
<evidence type="ECO:0000256" key="4">
    <source>
        <dbReference type="ARBA" id="ARBA00022679"/>
    </source>
</evidence>
<keyword evidence="8" id="KW-0472">Membrane</keyword>
<dbReference type="AlphaFoldDB" id="A0A9D5BH60"/>
<reference evidence="9 10" key="1">
    <citation type="journal article" date="2022" name="Nat. Genet.">
        <title>Improved pea reference genome and pan-genome highlight genomic features and evolutionary characteristics.</title>
        <authorList>
            <person name="Yang T."/>
            <person name="Liu R."/>
            <person name="Luo Y."/>
            <person name="Hu S."/>
            <person name="Wang D."/>
            <person name="Wang C."/>
            <person name="Pandey M.K."/>
            <person name="Ge S."/>
            <person name="Xu Q."/>
            <person name="Li N."/>
            <person name="Li G."/>
            <person name="Huang Y."/>
            <person name="Saxena R.K."/>
            <person name="Ji Y."/>
            <person name="Li M."/>
            <person name="Yan X."/>
            <person name="He Y."/>
            <person name="Liu Y."/>
            <person name="Wang X."/>
            <person name="Xiang C."/>
            <person name="Varshney R.K."/>
            <person name="Ding H."/>
            <person name="Gao S."/>
            <person name="Zong X."/>
        </authorList>
    </citation>
    <scope>NUCLEOTIDE SEQUENCE [LARGE SCALE GENOMIC DNA]</scope>
    <source>
        <strain evidence="9 10">cv. Zhongwan 6</strain>
    </source>
</reference>
<comment type="caution">
    <text evidence="9">The sequence shown here is derived from an EMBL/GenBank/DDBJ whole genome shotgun (WGS) entry which is preliminary data.</text>
</comment>
<keyword evidence="8" id="KW-1133">Transmembrane helix</keyword>
<keyword evidence="3" id="KW-0032">Aminotransferase</keyword>
<keyword evidence="10" id="KW-1185">Reference proteome</keyword>
<dbReference type="FunFam" id="1.10.287.1970:FF:000001">
    <property type="entry name" value="Alanine aminotransferase 2"/>
    <property type="match status" value="1"/>
</dbReference>
<dbReference type="Gramene" id="Psat01G0223800-T1">
    <property type="protein sequence ID" value="KAI5443516.1"/>
    <property type="gene ID" value="KIW84_012238"/>
</dbReference>
<feature type="transmembrane region" description="Helical" evidence="8">
    <location>
        <begin position="120"/>
        <end position="142"/>
    </location>
</feature>
<keyword evidence="5" id="KW-0663">Pyridoxal phosphate</keyword>
<gene>
    <name evidence="9" type="ORF">KIW84_012238</name>
</gene>
<keyword evidence="8" id="KW-0812">Transmembrane</keyword>
<feature type="non-terminal residue" evidence="9">
    <location>
        <position position="321"/>
    </location>
</feature>
<evidence type="ECO:0000256" key="7">
    <source>
        <dbReference type="SAM" id="MobiDB-lite"/>
    </source>
</evidence>
<evidence type="ECO:0000256" key="6">
    <source>
        <dbReference type="ARBA" id="ARBA00025785"/>
    </source>
</evidence>
<evidence type="ECO:0000313" key="10">
    <source>
        <dbReference type="Proteomes" id="UP001058974"/>
    </source>
</evidence>
<feature type="region of interest" description="Disordered" evidence="7">
    <location>
        <begin position="47"/>
        <end position="78"/>
    </location>
</feature>
<comment type="subunit">
    <text evidence="2">Homodimer.</text>
</comment>
<dbReference type="PANTHER" id="PTHR36793:SF1">
    <property type="entry name" value="RIBOSOMAL RNA SMALL SUBUNIT METHYLTRANSFERASE J"/>
    <property type="match status" value="1"/>
</dbReference>
<sequence length="321" mass="35522">KKKPIPMAFTSSLTSHFLSLPNKNPSLTPFQSQPFFFPTLHPKPLLSSPTSISTVASASSSKNPSSNNNPKQSRQDEVVEVEVEEELPWIQEKALDLVEFTGSVTQAIPGPRVGPTSLPWILAVPLGYAGLTFVIAFVKTVRKFSSPKAQRRKLVGFFVSLDFFLFIALIGNYNVCLFVCLFQVGKNALLCKSVDDLLQRGRDEVKVDDLKGIENKVLKCQYAVRGEIVTLAQNLQKDLLANPDAHSFDEIIYCNIGNPQSLGQQPITFFREVLALCDYPALLDKSETQGLFSADSIERAWQIVDQIPGRATGAYSHSQRC</sequence>
<proteinExistence type="inferred from homology"/>
<feature type="transmembrane region" description="Helical" evidence="8">
    <location>
        <begin position="154"/>
        <end position="173"/>
    </location>
</feature>